<feature type="compositionally biased region" description="Low complexity" evidence="1">
    <location>
        <begin position="714"/>
        <end position="723"/>
    </location>
</feature>
<feature type="compositionally biased region" description="Gly residues" evidence="1">
    <location>
        <begin position="764"/>
        <end position="773"/>
    </location>
</feature>
<dbReference type="EMBL" id="CP058214">
    <property type="protein sequence ID" value="QPC43604.1"/>
    <property type="molecule type" value="Genomic_DNA"/>
</dbReference>
<dbReference type="Pfam" id="PF05170">
    <property type="entry name" value="AsmA"/>
    <property type="match status" value="2"/>
</dbReference>
<feature type="region of interest" description="Disordered" evidence="1">
    <location>
        <begin position="126"/>
        <end position="160"/>
    </location>
</feature>
<dbReference type="PANTHER" id="PTHR30441:SF4">
    <property type="entry name" value="PROTEIN ASMA"/>
    <property type="match status" value="1"/>
</dbReference>
<feature type="compositionally biased region" description="Pro residues" evidence="1">
    <location>
        <begin position="704"/>
        <end position="713"/>
    </location>
</feature>
<feature type="region of interest" description="Disordered" evidence="1">
    <location>
        <begin position="695"/>
        <end position="773"/>
    </location>
</feature>
<gene>
    <name evidence="3" type="ORF">HW532_13450</name>
</gene>
<evidence type="ECO:0000256" key="1">
    <source>
        <dbReference type="SAM" id="MobiDB-lite"/>
    </source>
</evidence>
<dbReference type="KEGG" id="kmn:HW532_13450"/>
<evidence type="ECO:0000313" key="4">
    <source>
        <dbReference type="Proteomes" id="UP000593594"/>
    </source>
</evidence>
<dbReference type="RefSeq" id="WP_213160969.1">
    <property type="nucleotide sequence ID" value="NZ_CP058214.1"/>
</dbReference>
<dbReference type="GO" id="GO:0090313">
    <property type="term" value="P:regulation of protein targeting to membrane"/>
    <property type="evidence" value="ECO:0007669"/>
    <property type="project" value="TreeGrafter"/>
</dbReference>
<accession>A0A7S8HCM4</accession>
<feature type="compositionally biased region" description="Low complexity" evidence="1">
    <location>
        <begin position="133"/>
        <end position="146"/>
    </location>
</feature>
<dbReference type="InterPro" id="IPR052894">
    <property type="entry name" value="AsmA-related"/>
</dbReference>
<evidence type="ECO:0000313" key="3">
    <source>
        <dbReference type="EMBL" id="QPC43604.1"/>
    </source>
</evidence>
<name>A0A7S8HCM4_9HYPH</name>
<dbReference type="Proteomes" id="UP000593594">
    <property type="component" value="Chromosome"/>
</dbReference>
<dbReference type="GO" id="GO:0005886">
    <property type="term" value="C:plasma membrane"/>
    <property type="evidence" value="ECO:0007669"/>
    <property type="project" value="TreeGrafter"/>
</dbReference>
<feature type="domain" description="AsmA" evidence="2">
    <location>
        <begin position="330"/>
        <end position="559"/>
    </location>
</feature>
<dbReference type="AlphaFoldDB" id="A0A7S8HCM4"/>
<dbReference type="InterPro" id="IPR007844">
    <property type="entry name" value="AsmA"/>
</dbReference>
<organism evidence="3 4">
    <name type="scientific">Kaustia mangrovi</name>
    <dbReference type="NCBI Taxonomy" id="2593653"/>
    <lineage>
        <taxon>Bacteria</taxon>
        <taxon>Pseudomonadati</taxon>
        <taxon>Pseudomonadota</taxon>
        <taxon>Alphaproteobacteria</taxon>
        <taxon>Hyphomicrobiales</taxon>
        <taxon>Parvibaculaceae</taxon>
        <taxon>Kaustia</taxon>
    </lineage>
</organism>
<dbReference type="PANTHER" id="PTHR30441">
    <property type="entry name" value="DUF748 DOMAIN-CONTAINING PROTEIN"/>
    <property type="match status" value="1"/>
</dbReference>
<reference evidence="3 4" key="1">
    <citation type="submission" date="2020-06" db="EMBL/GenBank/DDBJ databases">
        <title>Genome sequence of 2 isolates from Red Sea Mangroves.</title>
        <authorList>
            <person name="Sefrji F."/>
            <person name="Michoud G."/>
            <person name="Merlino G."/>
            <person name="Daffonchio D."/>
        </authorList>
    </citation>
    <scope>NUCLEOTIDE SEQUENCE [LARGE SCALE GENOMIC DNA]</scope>
    <source>
        <strain evidence="3 4">R1DC25</strain>
    </source>
</reference>
<proteinExistence type="predicted"/>
<evidence type="ECO:0000259" key="2">
    <source>
        <dbReference type="Pfam" id="PF05170"/>
    </source>
</evidence>
<keyword evidence="4" id="KW-1185">Reference proteome</keyword>
<protein>
    <submittedName>
        <fullName evidence="3">AsmA family protein</fullName>
    </submittedName>
</protein>
<feature type="domain" description="AsmA" evidence="2">
    <location>
        <begin position="4"/>
        <end position="196"/>
    </location>
</feature>
<feature type="region of interest" description="Disordered" evidence="1">
    <location>
        <begin position="354"/>
        <end position="379"/>
    </location>
</feature>
<sequence>MKRLLQIVFVLFVLVVAALAAVPFIVTPDFIARQISEAVTAQTGRELRMGGEPSFSFWPELGVSLKDVALTNPPGMAEGQVAQMDELSVRVAVFPLLSGTVDVTEFVVDRPRLDLVIDTQGRSNWSFAKPGETDATGAGDDQAGATPSQPSSSGETSGGFGVSSVTLAPIRIVNGSLRYLDERSGTVFAADAVNVTLDLPDLDSAFEAKGSMVWNGETVEVTAYAKSPMTLAGGGASPIELALGSRLINSAFSGQASLSSGFSLAGRIDIDTPSLRGLAKWAGSPLAPGKGLEAFKADGALGLEGQTVTLKDANITLDGMRATGTMRTELGGARPKVVASLGVDRIDLDTYLGGGEAGDTDGTGQTSGGSPGQDGWSTEPIDFSGLRAVDADLNLVASEIVQGKITTGKTALRVVLDNGVLTARLNELALYGGQAAGTIILNGTREVPTVQVGFSAKDFNGYELLRDFAGFEWLEGTAATSLSLAAVGRSQRDLVSSLKGTAGFTFTDGAIRGINVAKMVRGVSENILSGWDQTPAEKTDFSLLKANFAIDRGQASNDDLQLMGPLVRVAGAGVIDMPAKTLDYRVNPKLVASLEGQGGETELKGLTVPVVIRGPWSDPKIYPDIAGILQDPQAAYDQIKGLVSGGAELDLGQGADSLKEGLQGTISKETEKLLGPDAGQAVGEQGKKLLDGLFGTKSKEEPAPEPAPEPVAPAPDAAGEPVATGTQDEGGPQDIVPGGETESSGSGIDDQSREMLNKTLEGMFGSGGNGGTQ</sequence>